<dbReference type="Proteomes" id="UP000595917">
    <property type="component" value="Chromosome"/>
</dbReference>
<organism evidence="2 3">
    <name type="scientific">Breznakiella homolactica</name>
    <dbReference type="NCBI Taxonomy" id="2798577"/>
    <lineage>
        <taxon>Bacteria</taxon>
        <taxon>Pseudomonadati</taxon>
        <taxon>Spirochaetota</taxon>
        <taxon>Spirochaetia</taxon>
        <taxon>Spirochaetales</taxon>
        <taxon>Breznakiellaceae</taxon>
        <taxon>Breznakiella</taxon>
    </lineage>
</organism>
<accession>A0A7T7XS46</accession>
<dbReference type="InterPro" id="IPR009875">
    <property type="entry name" value="PilZ_domain"/>
</dbReference>
<sequence length="365" mass="41330">MIYILLIIVAVLGILWFVLSRSKSEKQSSWLQFFARGKDAGFSFKEIELLRKLAAKSNLEDPMSLFWSQKQLDRCISVYLRNVRLSGEDRNQSTQDFLAKLYDYRKKIELNKPRYKKGITSSRFIEEGQPLRILAENLGVYRSRVIKNTEKYMTIARPASPNLPTSFSWNGLKIAVYFWRRDDAGYVFDTYVLDEVYSRGTQSLQISHSDSLFRTQKRKSVRVKTHIAAYLYLPQGNELSDGAETKPGLKCIVEDLSDSGCAVTVGGRAVPGLRVKIQFALDDTPITMTGTVRSSEFNEESGRSLLHIQADPLPMAVRNRILGEVFGLQTDQDYLVPFELLDGEDESAAHAESVQSVGDSNDKEP</sequence>
<evidence type="ECO:0000313" key="3">
    <source>
        <dbReference type="Proteomes" id="UP000595917"/>
    </source>
</evidence>
<dbReference type="EMBL" id="CP067089">
    <property type="protein sequence ID" value="QQO11398.1"/>
    <property type="molecule type" value="Genomic_DNA"/>
</dbReference>
<dbReference type="Pfam" id="PF07238">
    <property type="entry name" value="PilZ"/>
    <property type="match status" value="1"/>
</dbReference>
<feature type="domain" description="PilZ" evidence="1">
    <location>
        <begin position="216"/>
        <end position="326"/>
    </location>
</feature>
<proteinExistence type="predicted"/>
<evidence type="ECO:0000259" key="1">
    <source>
        <dbReference type="Pfam" id="PF07238"/>
    </source>
</evidence>
<evidence type="ECO:0000313" key="2">
    <source>
        <dbReference type="EMBL" id="QQO11398.1"/>
    </source>
</evidence>
<protein>
    <submittedName>
        <fullName evidence="2">PilZ domain-containing protein</fullName>
    </submittedName>
</protein>
<gene>
    <name evidence="2" type="ORF">JFL75_13915</name>
</gene>
<reference evidence="2" key="1">
    <citation type="submission" date="2021-01" db="EMBL/GenBank/DDBJ databases">
        <title>Description of Breznakiella homolactica.</title>
        <authorList>
            <person name="Song Y."/>
            <person name="Brune A."/>
        </authorList>
    </citation>
    <scope>NUCLEOTIDE SEQUENCE</scope>
    <source>
        <strain evidence="2">RmG30</strain>
    </source>
</reference>
<dbReference type="GO" id="GO:0035438">
    <property type="term" value="F:cyclic-di-GMP binding"/>
    <property type="evidence" value="ECO:0007669"/>
    <property type="project" value="InterPro"/>
</dbReference>
<dbReference type="Gene3D" id="2.40.10.220">
    <property type="entry name" value="predicted glycosyltransferase like domains"/>
    <property type="match status" value="1"/>
</dbReference>
<name>A0A7T7XS46_9SPIR</name>
<dbReference type="AlphaFoldDB" id="A0A7T7XS46"/>
<dbReference type="KEGG" id="bhc:JFL75_13915"/>
<keyword evidence="3" id="KW-1185">Reference proteome</keyword>